<dbReference type="PANTHER" id="PTHR45588">
    <property type="entry name" value="TPR DOMAIN-CONTAINING PROTEIN"/>
    <property type="match status" value="1"/>
</dbReference>
<dbReference type="PANTHER" id="PTHR45588:SF1">
    <property type="entry name" value="WW DOMAIN-CONTAINING PROTEIN"/>
    <property type="match status" value="1"/>
</dbReference>
<dbReference type="SUPFAM" id="SSF48452">
    <property type="entry name" value="TPR-like"/>
    <property type="match status" value="2"/>
</dbReference>
<sequence length="609" mass="68633">MNVRKGINQSDLALGSAIACPKSNLSYLSQNTATIQLYTVLMKFYFLLVLLISSTALAQRVRQEEHHAHSGGGDHNHLAHIQAYRQETVYVHNLPAPQLLKGIGSSNLKIKTSSAQAQAYFSQGVALLHCFWDFEAYRAFKEAIRLDSVALMPYWGLYSAIGAIEGDDFTADKLLAVQQLKKLKETASEHEKLYADAILARDEEQDGSKKEYQKKLELIIHKYPKDIDAKLFLALSKMGGYDAAMNPHEGQLYAEYLLRDLLKNYPENAAAHHYWIHLMENCCPEQALESSAKLPNLAPASGHMVHMPGHVYYKLGDYKKAYDAFAASLAVDSAYMKEQGIAEVDAWNYIHNINYLLSNCAEDGRYATALLYAEKLKSMPATKERKRKYEGRFFYQGVIAPAKMELCFGFYKKAADRLAAIRLDQDSLYTTKAIAYKDALYYFASGMHAVKSNKIADARKYADALDASLWRNSHQLHSDDIINIRRLNDLNVASLELQGVIKSAENNYNEAVALLEKAKQKEDDLGYSEPPSYARPVLISLAETHLKARQYDKAINAYEQLLERHPNTANGLWGLYKVYKQKGDSVNTKKYAALLAQVVQYGDKTLYPL</sequence>
<keyword evidence="4" id="KW-1185">Reference proteome</keyword>
<keyword evidence="2" id="KW-1133">Transmembrane helix</keyword>
<dbReference type="RefSeq" id="WP_314519058.1">
    <property type="nucleotide sequence ID" value="NZ_JASJOU010000021.1"/>
</dbReference>
<feature type="repeat" description="TPR" evidence="1">
    <location>
        <begin position="302"/>
        <end position="335"/>
    </location>
</feature>
<evidence type="ECO:0000313" key="3">
    <source>
        <dbReference type="EMBL" id="MDJ1506234.1"/>
    </source>
</evidence>
<keyword evidence="1" id="KW-0802">TPR repeat</keyword>
<proteinExistence type="predicted"/>
<evidence type="ECO:0000256" key="2">
    <source>
        <dbReference type="SAM" id="Phobius"/>
    </source>
</evidence>
<keyword evidence="2" id="KW-0472">Membrane</keyword>
<evidence type="ECO:0000256" key="1">
    <source>
        <dbReference type="PROSITE-ProRule" id="PRU00339"/>
    </source>
</evidence>
<dbReference type="SMART" id="SM00028">
    <property type="entry name" value="TPR"/>
    <property type="match status" value="4"/>
</dbReference>
<accession>A0AAE3R9N1</accession>
<feature type="repeat" description="TPR" evidence="1">
    <location>
        <begin position="535"/>
        <end position="568"/>
    </location>
</feature>
<comment type="caution">
    <text evidence="3">The sequence shown here is derived from an EMBL/GenBank/DDBJ whole genome shotgun (WGS) entry which is preliminary data.</text>
</comment>
<dbReference type="EMBL" id="JASJOU010000021">
    <property type="protein sequence ID" value="MDJ1506234.1"/>
    <property type="molecule type" value="Genomic_DNA"/>
</dbReference>
<dbReference type="InterPro" id="IPR019734">
    <property type="entry name" value="TPR_rpt"/>
</dbReference>
<gene>
    <name evidence="3" type="ORF">QNI22_36585</name>
</gene>
<keyword evidence="2" id="KW-0812">Transmembrane</keyword>
<organism evidence="3 4">
    <name type="scientific">Xanthocytophaga agilis</name>
    <dbReference type="NCBI Taxonomy" id="3048010"/>
    <lineage>
        <taxon>Bacteria</taxon>
        <taxon>Pseudomonadati</taxon>
        <taxon>Bacteroidota</taxon>
        <taxon>Cytophagia</taxon>
        <taxon>Cytophagales</taxon>
        <taxon>Rhodocytophagaceae</taxon>
        <taxon>Xanthocytophaga</taxon>
    </lineage>
</organism>
<dbReference type="PROSITE" id="PS50005">
    <property type="entry name" value="TPR"/>
    <property type="match status" value="2"/>
</dbReference>
<reference evidence="3" key="1">
    <citation type="submission" date="2023-05" db="EMBL/GenBank/DDBJ databases">
        <authorList>
            <person name="Zhang X."/>
        </authorList>
    </citation>
    <scope>NUCLEOTIDE SEQUENCE</scope>
    <source>
        <strain evidence="3">BD1B2-1</strain>
    </source>
</reference>
<dbReference type="Pfam" id="PF13174">
    <property type="entry name" value="TPR_6"/>
    <property type="match status" value="1"/>
</dbReference>
<evidence type="ECO:0000313" key="4">
    <source>
        <dbReference type="Proteomes" id="UP001232063"/>
    </source>
</evidence>
<dbReference type="Gene3D" id="1.25.40.10">
    <property type="entry name" value="Tetratricopeptide repeat domain"/>
    <property type="match status" value="1"/>
</dbReference>
<dbReference type="Proteomes" id="UP001232063">
    <property type="component" value="Unassembled WGS sequence"/>
</dbReference>
<protein>
    <submittedName>
        <fullName evidence="3">Tetratricopeptide repeat protein</fullName>
    </submittedName>
</protein>
<dbReference type="AlphaFoldDB" id="A0AAE3R9N1"/>
<name>A0AAE3R9N1_9BACT</name>
<feature type="transmembrane region" description="Helical" evidence="2">
    <location>
        <begin position="35"/>
        <end position="58"/>
    </location>
</feature>
<dbReference type="InterPro" id="IPR011990">
    <property type="entry name" value="TPR-like_helical_dom_sf"/>
</dbReference>